<name>A0A2V4BZM1_9FLAO</name>
<evidence type="ECO:0000313" key="3">
    <source>
        <dbReference type="Proteomes" id="UP000247903"/>
    </source>
</evidence>
<comment type="caution">
    <text evidence="2">The sequence shown here is derived from an EMBL/GenBank/DDBJ whole genome shotgun (WGS) entry which is preliminary data.</text>
</comment>
<dbReference type="OrthoDB" id="9811380at2"/>
<evidence type="ECO:0000313" key="2">
    <source>
        <dbReference type="EMBL" id="PXY39444.1"/>
    </source>
</evidence>
<reference evidence="2 3" key="1">
    <citation type="submission" date="2018-05" db="EMBL/GenBank/DDBJ databases">
        <title>Flavobacterium sp. strain IMCC34759, incomplete genome.</title>
        <authorList>
            <person name="Joung Y."/>
            <person name="Cho J."/>
        </authorList>
    </citation>
    <scope>NUCLEOTIDE SEQUENCE [LARGE SCALE GENOMIC DNA]</scope>
    <source>
        <strain evidence="2 3">IMCC34759</strain>
    </source>
</reference>
<dbReference type="RefSeq" id="WP_110307909.1">
    <property type="nucleotide sequence ID" value="NZ_QJHK01000018.1"/>
</dbReference>
<dbReference type="PANTHER" id="PTHR37692:SF1">
    <property type="entry name" value="DUF420 DOMAIN-CONTAINING PROTEIN"/>
    <property type="match status" value="1"/>
</dbReference>
<dbReference type="Proteomes" id="UP000247903">
    <property type="component" value="Unassembled WGS sequence"/>
</dbReference>
<dbReference type="Gene3D" id="1.20.120.80">
    <property type="entry name" value="Cytochrome c oxidase, subunit III, four-helix bundle"/>
    <property type="match status" value="1"/>
</dbReference>
<dbReference type="PANTHER" id="PTHR37692">
    <property type="entry name" value="HYPOTHETICAL MEMBRANE SPANNING PROTEIN"/>
    <property type="match status" value="1"/>
</dbReference>
<dbReference type="GO" id="GO:0016020">
    <property type="term" value="C:membrane"/>
    <property type="evidence" value="ECO:0007669"/>
    <property type="project" value="InterPro"/>
</dbReference>
<keyword evidence="1" id="KW-0812">Transmembrane</keyword>
<accession>A0A2V4BZM1</accession>
<feature type="transmembrane region" description="Helical" evidence="1">
    <location>
        <begin position="159"/>
        <end position="178"/>
    </location>
</feature>
<evidence type="ECO:0000256" key="1">
    <source>
        <dbReference type="SAM" id="Phobius"/>
    </source>
</evidence>
<dbReference type="InterPro" id="IPR007352">
    <property type="entry name" value="DUF420"/>
</dbReference>
<dbReference type="GO" id="GO:0022904">
    <property type="term" value="P:respiratory electron transport chain"/>
    <property type="evidence" value="ECO:0007669"/>
    <property type="project" value="InterPro"/>
</dbReference>
<feature type="transmembrane region" description="Helical" evidence="1">
    <location>
        <begin position="12"/>
        <end position="29"/>
    </location>
</feature>
<dbReference type="GO" id="GO:0004129">
    <property type="term" value="F:cytochrome-c oxidase activity"/>
    <property type="evidence" value="ECO:0007669"/>
    <property type="project" value="InterPro"/>
</dbReference>
<dbReference type="InterPro" id="IPR013833">
    <property type="entry name" value="Cyt_c_oxidase_su3_a-hlx"/>
</dbReference>
<protein>
    <submittedName>
        <fullName evidence="2">DUF420 domain-containing protein</fullName>
    </submittedName>
</protein>
<feature type="transmembrane region" description="Helical" evidence="1">
    <location>
        <begin position="79"/>
        <end position="97"/>
    </location>
</feature>
<keyword evidence="3" id="KW-1185">Reference proteome</keyword>
<gene>
    <name evidence="2" type="ORF">DMB65_17485</name>
</gene>
<dbReference type="EMBL" id="QJHK01000018">
    <property type="protein sequence ID" value="PXY39444.1"/>
    <property type="molecule type" value="Genomic_DNA"/>
</dbReference>
<feature type="transmembrane region" description="Helical" evidence="1">
    <location>
        <begin position="49"/>
        <end position="67"/>
    </location>
</feature>
<organism evidence="2 3">
    <name type="scientific">Flavobacterium cheongpyeongense</name>
    <dbReference type="NCBI Taxonomy" id="2212651"/>
    <lineage>
        <taxon>Bacteria</taxon>
        <taxon>Pseudomonadati</taxon>
        <taxon>Bacteroidota</taxon>
        <taxon>Flavobacteriia</taxon>
        <taxon>Flavobacteriales</taxon>
        <taxon>Flavobacteriaceae</taxon>
        <taxon>Flavobacterium</taxon>
    </lineage>
</organism>
<keyword evidence="1" id="KW-1133">Transmembrane helix</keyword>
<feature type="transmembrane region" description="Helical" evidence="1">
    <location>
        <begin position="117"/>
        <end position="139"/>
    </location>
</feature>
<sequence length="179" mass="20160">MEDHSLEKKYNKFIIAVSIVIPVVVAILFGVKLKDFGYNVEPFSFLPPIYATINGITAVVLILAVIAIKKGNQKLHERLMTTAIVLSVAFLVMYVAYHMTADSTKFGGEGIIKYVYFFILITHILLSIAIIPLVLITYVRALAQRFDRHSKIARITFPLWLYVAVTGVVVYLMISPYYA</sequence>
<dbReference type="AlphaFoldDB" id="A0A2V4BZM1"/>
<proteinExistence type="predicted"/>
<keyword evidence="1" id="KW-0472">Membrane</keyword>
<dbReference type="Pfam" id="PF04238">
    <property type="entry name" value="DUF420"/>
    <property type="match status" value="1"/>
</dbReference>